<accession>A0A7C2BL65</accession>
<sequence length="299" mass="33359">MIYLACEEDDLFCWLVGGFLKEAGASFEKAELEKLISGKNVLENNITVYAGGLSEAFLSFLKNYSGIGSGKLIIFIKPVENYPYQLSNQVRKLLSSIHKKRLPILFVETTPIEFQAHSSLYPEVEHVLIPIFSVEQVIIRDTLPRDGAIVTRFDKCRVLEDLILELGKIGFTSLMINVNASDKPCSNPSVIDVYTENPMSLLGKSIMGIIGVNDTLSNIVFQMMISDSRPVIACGQSSRNTRYDSTGLVVKIDQCNPFDLAHAVVNVFNSLELMKKKGTARFEDIYLEKGVERIKSFLS</sequence>
<proteinExistence type="predicted"/>
<reference evidence="1" key="1">
    <citation type="journal article" date="2020" name="mSystems">
        <title>Genome- and Community-Level Interaction Insights into Carbon Utilization and Element Cycling Functions of Hydrothermarchaeota in Hydrothermal Sediment.</title>
        <authorList>
            <person name="Zhou Z."/>
            <person name="Liu Y."/>
            <person name="Xu W."/>
            <person name="Pan J."/>
            <person name="Luo Z.H."/>
            <person name="Li M."/>
        </authorList>
    </citation>
    <scope>NUCLEOTIDE SEQUENCE [LARGE SCALE GENOMIC DNA]</scope>
    <source>
        <strain evidence="1">SpSt-23</strain>
    </source>
</reference>
<name>A0A7C2BL65_9CREN</name>
<protein>
    <submittedName>
        <fullName evidence="1">Uncharacterized protein</fullName>
    </submittedName>
</protein>
<dbReference type="AlphaFoldDB" id="A0A7C2BL65"/>
<evidence type="ECO:0000313" key="1">
    <source>
        <dbReference type="EMBL" id="HEF87815.1"/>
    </source>
</evidence>
<organism evidence="1">
    <name type="scientific">Thermosphaera aggregans</name>
    <dbReference type="NCBI Taxonomy" id="54254"/>
    <lineage>
        <taxon>Archaea</taxon>
        <taxon>Thermoproteota</taxon>
        <taxon>Thermoprotei</taxon>
        <taxon>Desulfurococcales</taxon>
        <taxon>Desulfurococcaceae</taxon>
        <taxon>Thermosphaera</taxon>
    </lineage>
</organism>
<gene>
    <name evidence="1" type="ORF">ENP55_06005</name>
</gene>
<dbReference type="EMBL" id="DSJT01000034">
    <property type="protein sequence ID" value="HEF87815.1"/>
    <property type="molecule type" value="Genomic_DNA"/>
</dbReference>
<comment type="caution">
    <text evidence="1">The sequence shown here is derived from an EMBL/GenBank/DDBJ whole genome shotgun (WGS) entry which is preliminary data.</text>
</comment>